<keyword evidence="3 14" id="KW-0285">Flavoprotein</keyword>
<dbReference type="InterPro" id="IPR015864">
    <property type="entry name" value="FAD_synthase"/>
</dbReference>
<comment type="pathway">
    <text evidence="2 14">Cofactor biosynthesis; FMN biosynthesis; FMN from riboflavin (ATP route): step 1/1.</text>
</comment>
<keyword evidence="8 14" id="KW-0418">Kinase</keyword>
<evidence type="ECO:0000256" key="14">
    <source>
        <dbReference type="PIRNR" id="PIRNR004491"/>
    </source>
</evidence>
<evidence type="ECO:0000256" key="4">
    <source>
        <dbReference type="ARBA" id="ARBA00022643"/>
    </source>
</evidence>
<evidence type="ECO:0000256" key="7">
    <source>
        <dbReference type="ARBA" id="ARBA00022741"/>
    </source>
</evidence>
<dbReference type="Gene3D" id="3.40.50.620">
    <property type="entry name" value="HUPs"/>
    <property type="match status" value="1"/>
</dbReference>
<evidence type="ECO:0000256" key="11">
    <source>
        <dbReference type="ARBA" id="ARBA00023268"/>
    </source>
</evidence>
<evidence type="ECO:0000256" key="1">
    <source>
        <dbReference type="ARBA" id="ARBA00004726"/>
    </source>
</evidence>
<dbReference type="GO" id="GO:0005524">
    <property type="term" value="F:ATP binding"/>
    <property type="evidence" value="ECO:0007669"/>
    <property type="project" value="UniProtKB-UniRule"/>
</dbReference>
<dbReference type="GO" id="GO:0009231">
    <property type="term" value="P:riboflavin biosynthetic process"/>
    <property type="evidence" value="ECO:0007669"/>
    <property type="project" value="InterPro"/>
</dbReference>
<evidence type="ECO:0000256" key="12">
    <source>
        <dbReference type="ARBA" id="ARBA00047880"/>
    </source>
</evidence>
<keyword evidence="7 14" id="KW-0547">Nucleotide-binding</keyword>
<dbReference type="NCBIfam" id="TIGR00083">
    <property type="entry name" value="ribF"/>
    <property type="match status" value="1"/>
</dbReference>
<keyword evidence="9 14" id="KW-0274">FAD</keyword>
<dbReference type="InterPro" id="IPR023468">
    <property type="entry name" value="Riboflavin_kinase"/>
</dbReference>
<evidence type="ECO:0000256" key="6">
    <source>
        <dbReference type="ARBA" id="ARBA00022695"/>
    </source>
</evidence>
<evidence type="ECO:0000256" key="9">
    <source>
        <dbReference type="ARBA" id="ARBA00022827"/>
    </source>
</evidence>
<dbReference type="CDD" id="cd02064">
    <property type="entry name" value="FAD_synthetase_N"/>
    <property type="match status" value="1"/>
</dbReference>
<feature type="domain" description="Riboflavin kinase" evidence="15">
    <location>
        <begin position="174"/>
        <end position="297"/>
    </location>
</feature>
<dbReference type="GO" id="GO:0009398">
    <property type="term" value="P:FMN biosynthetic process"/>
    <property type="evidence" value="ECO:0007669"/>
    <property type="project" value="UniProtKB-UniRule"/>
</dbReference>
<dbReference type="Pfam" id="PF06574">
    <property type="entry name" value="FAD_syn"/>
    <property type="match status" value="1"/>
</dbReference>
<dbReference type="NCBIfam" id="NF004162">
    <property type="entry name" value="PRK05627.1-5"/>
    <property type="match status" value="1"/>
</dbReference>
<dbReference type="GO" id="GO:0003919">
    <property type="term" value="F:FMN adenylyltransferase activity"/>
    <property type="evidence" value="ECO:0007669"/>
    <property type="project" value="UniProtKB-UniRule"/>
</dbReference>
<comment type="catalytic activity">
    <reaction evidence="13 14">
        <text>FMN + ATP + H(+) = FAD + diphosphate</text>
        <dbReference type="Rhea" id="RHEA:17237"/>
        <dbReference type="ChEBI" id="CHEBI:15378"/>
        <dbReference type="ChEBI" id="CHEBI:30616"/>
        <dbReference type="ChEBI" id="CHEBI:33019"/>
        <dbReference type="ChEBI" id="CHEBI:57692"/>
        <dbReference type="ChEBI" id="CHEBI:58210"/>
        <dbReference type="EC" id="2.7.7.2"/>
    </reaction>
</comment>
<dbReference type="InterPro" id="IPR023465">
    <property type="entry name" value="Riboflavin_kinase_dom_sf"/>
</dbReference>
<comment type="similarity">
    <text evidence="14">Belongs to the ribF family.</text>
</comment>
<evidence type="ECO:0000256" key="2">
    <source>
        <dbReference type="ARBA" id="ARBA00005201"/>
    </source>
</evidence>
<dbReference type="SUPFAM" id="SSF82114">
    <property type="entry name" value="Riboflavin kinase-like"/>
    <property type="match status" value="1"/>
</dbReference>
<dbReference type="UniPathway" id="UPA00277">
    <property type="reaction ID" value="UER00407"/>
</dbReference>
<keyword evidence="6 14" id="KW-0548">Nucleotidyltransferase</keyword>
<sequence length="297" mass="34099">MKIFKNFTSNDYIQNDVSTTCIGGFDGVHQGHQQLMKSANKFAKDYQVVTFDTLPKLYFNSKHKLLTTNEDKTKLIQNFNPVNLVFINFDHVVKYSPKEFCNMLEINLKTKNIFVGSDFKFGLNREGDVDYLIKHFGNDSIHIIDDYQYKDNKVSSTLIKSYLSEGKVELANESLGYKYSFTGNVIKGEQKGTLIGFPTANLEVNNNIQIPKIGVYEVDVNINNLNYAGIMNIGYKPTLSEDKKLSLEVHIFNFNNDIYNTGLTVNFKSFIRDEKKFNNVDELIQQINKDIDKINKN</sequence>
<keyword evidence="5 14" id="KW-0808">Transferase</keyword>
<dbReference type="SUPFAM" id="SSF52374">
    <property type="entry name" value="Nucleotidylyl transferase"/>
    <property type="match status" value="1"/>
</dbReference>
<dbReference type="EMBL" id="KC811123">
    <property type="protein sequence ID" value="AGQ19149.1"/>
    <property type="molecule type" value="Genomic_DNA"/>
</dbReference>
<dbReference type="PIRSF" id="PIRSF004491">
    <property type="entry name" value="FAD_Synth"/>
    <property type="match status" value="1"/>
</dbReference>
<dbReference type="PANTHER" id="PTHR22749:SF6">
    <property type="entry name" value="RIBOFLAVIN KINASE"/>
    <property type="match status" value="1"/>
</dbReference>
<evidence type="ECO:0000256" key="10">
    <source>
        <dbReference type="ARBA" id="ARBA00022840"/>
    </source>
</evidence>
<dbReference type="EC" id="2.7.7.2" evidence="14"/>
<evidence type="ECO:0000256" key="13">
    <source>
        <dbReference type="ARBA" id="ARBA00049494"/>
    </source>
</evidence>
<keyword evidence="11" id="KW-0511">Multifunctional enzyme</keyword>
<evidence type="ECO:0000256" key="8">
    <source>
        <dbReference type="ARBA" id="ARBA00022777"/>
    </source>
</evidence>
<dbReference type="EC" id="2.7.1.26" evidence="14"/>
<dbReference type="InterPro" id="IPR015865">
    <property type="entry name" value="Riboflavin_kinase_bac/euk"/>
</dbReference>
<dbReference type="SMART" id="SM00904">
    <property type="entry name" value="Flavokinase"/>
    <property type="match status" value="1"/>
</dbReference>
<dbReference type="Gene3D" id="2.40.30.30">
    <property type="entry name" value="Riboflavin kinase-like"/>
    <property type="match status" value="1"/>
</dbReference>
<dbReference type="InterPro" id="IPR002606">
    <property type="entry name" value="Riboflavin_kinase_bac"/>
</dbReference>
<evidence type="ECO:0000256" key="5">
    <source>
        <dbReference type="ARBA" id="ARBA00022679"/>
    </source>
</evidence>
<dbReference type="PANTHER" id="PTHR22749">
    <property type="entry name" value="RIBOFLAVIN KINASE/FMN ADENYLYLTRANSFERASE"/>
    <property type="match status" value="1"/>
</dbReference>
<keyword evidence="4 14" id="KW-0288">FMN</keyword>
<protein>
    <recommendedName>
        <fullName evidence="14">Riboflavin biosynthesis protein</fullName>
    </recommendedName>
    <domain>
        <recommendedName>
            <fullName evidence="14">Riboflavin kinase</fullName>
            <ecNumber evidence="14">2.7.1.26</ecNumber>
        </recommendedName>
        <alternativeName>
            <fullName evidence="14">Flavokinase</fullName>
        </alternativeName>
    </domain>
    <domain>
        <recommendedName>
            <fullName evidence="14">FMN adenylyltransferase</fullName>
            <ecNumber evidence="14">2.7.7.2</ecNumber>
        </recommendedName>
        <alternativeName>
            <fullName evidence="14">FAD pyrophosphorylase</fullName>
        </alternativeName>
        <alternativeName>
            <fullName evidence="14">FAD synthase</fullName>
        </alternativeName>
    </domain>
</protein>
<evidence type="ECO:0000259" key="15">
    <source>
        <dbReference type="SMART" id="SM00904"/>
    </source>
</evidence>
<accession>S5DK59</accession>
<proteinExistence type="inferred from homology"/>
<name>S5DK59_9ACTN</name>
<dbReference type="UniPathway" id="UPA00276">
    <property type="reaction ID" value="UER00406"/>
</dbReference>
<dbReference type="AlphaFoldDB" id="S5DK59"/>
<keyword evidence="10 14" id="KW-0067">ATP-binding</keyword>
<comment type="pathway">
    <text evidence="1 14">Cofactor biosynthesis; FAD biosynthesis; FAD from FMN: step 1/1.</text>
</comment>
<reference evidence="16" key="1">
    <citation type="journal article" date="2013" name="Sci. Rep.">
        <title>Metagenomics uncovers a new group of low GC and ultra-small marine Actinobacteria.</title>
        <authorList>
            <person name="Ghai R."/>
            <person name="Mizuno C.M."/>
            <person name="Picazo A."/>
            <person name="Camacho A."/>
            <person name="Rodriguez-Valera F."/>
        </authorList>
    </citation>
    <scope>NUCLEOTIDE SEQUENCE</scope>
</reference>
<comment type="catalytic activity">
    <reaction evidence="12 14">
        <text>riboflavin + ATP = FMN + ADP + H(+)</text>
        <dbReference type="Rhea" id="RHEA:14357"/>
        <dbReference type="ChEBI" id="CHEBI:15378"/>
        <dbReference type="ChEBI" id="CHEBI:30616"/>
        <dbReference type="ChEBI" id="CHEBI:57986"/>
        <dbReference type="ChEBI" id="CHEBI:58210"/>
        <dbReference type="ChEBI" id="CHEBI:456216"/>
        <dbReference type="EC" id="2.7.1.26"/>
    </reaction>
</comment>
<evidence type="ECO:0000313" key="16">
    <source>
        <dbReference type="EMBL" id="AGQ19149.1"/>
    </source>
</evidence>
<dbReference type="InterPro" id="IPR014729">
    <property type="entry name" value="Rossmann-like_a/b/a_fold"/>
</dbReference>
<dbReference type="GO" id="GO:0006747">
    <property type="term" value="P:FAD biosynthetic process"/>
    <property type="evidence" value="ECO:0007669"/>
    <property type="project" value="UniProtKB-UniRule"/>
</dbReference>
<dbReference type="GO" id="GO:0008531">
    <property type="term" value="F:riboflavin kinase activity"/>
    <property type="evidence" value="ECO:0007669"/>
    <property type="project" value="UniProtKB-UniRule"/>
</dbReference>
<evidence type="ECO:0000256" key="3">
    <source>
        <dbReference type="ARBA" id="ARBA00022630"/>
    </source>
</evidence>
<dbReference type="Pfam" id="PF01687">
    <property type="entry name" value="Flavokinase"/>
    <property type="match status" value="1"/>
</dbReference>
<organism evidence="16">
    <name type="scientific">Candidatus Actinomarina minuta</name>
    <dbReference type="NCBI Taxonomy" id="1389454"/>
    <lineage>
        <taxon>Bacteria</taxon>
        <taxon>Bacillati</taxon>
        <taxon>Actinomycetota</taxon>
        <taxon>Actinomycetes</taxon>
        <taxon>Candidatus Actinomarinidae</taxon>
        <taxon>Candidatus Actinomarinales</taxon>
        <taxon>Candidatus Actinomarineae</taxon>
        <taxon>Candidatus Actinomarinaceae</taxon>
        <taxon>Candidatus Actinomarina</taxon>
    </lineage>
</organism>